<gene>
    <name evidence="1" type="ORF">PEVE_00019122</name>
</gene>
<dbReference type="InterPro" id="IPR025051">
    <property type="entry name" value="DUF3990"/>
</dbReference>
<dbReference type="Gene3D" id="3.90.175.10">
    <property type="entry name" value="Diphtheria Toxin, domain 1"/>
    <property type="match status" value="1"/>
</dbReference>
<evidence type="ECO:0000313" key="1">
    <source>
        <dbReference type="EMBL" id="CAH3189190.1"/>
    </source>
</evidence>
<proteinExistence type="predicted"/>
<keyword evidence="2" id="KW-1185">Reference proteome</keyword>
<evidence type="ECO:0000313" key="2">
    <source>
        <dbReference type="Proteomes" id="UP001159427"/>
    </source>
</evidence>
<name>A0ABN8SE10_9CNID</name>
<comment type="caution">
    <text evidence="1">The sequence shown here is derived from an EMBL/GenBank/DDBJ whole genome shotgun (WGS) entry which is preliminary data.</text>
</comment>
<dbReference type="Proteomes" id="UP001159427">
    <property type="component" value="Unassembled WGS sequence"/>
</dbReference>
<accession>A0ABN8SE10</accession>
<dbReference type="Pfam" id="PF13151">
    <property type="entry name" value="DUF3990"/>
    <property type="match status" value="1"/>
</dbReference>
<reference evidence="1 2" key="1">
    <citation type="submission" date="2022-05" db="EMBL/GenBank/DDBJ databases">
        <authorList>
            <consortium name="Genoscope - CEA"/>
            <person name="William W."/>
        </authorList>
    </citation>
    <scope>NUCLEOTIDE SEQUENCE [LARGE SCALE GENOMIC DNA]</scope>
</reference>
<organism evidence="1 2">
    <name type="scientific">Porites evermanni</name>
    <dbReference type="NCBI Taxonomy" id="104178"/>
    <lineage>
        <taxon>Eukaryota</taxon>
        <taxon>Metazoa</taxon>
        <taxon>Cnidaria</taxon>
        <taxon>Anthozoa</taxon>
        <taxon>Hexacorallia</taxon>
        <taxon>Scleractinia</taxon>
        <taxon>Fungiina</taxon>
        <taxon>Poritidae</taxon>
        <taxon>Porites</taxon>
    </lineage>
</organism>
<dbReference type="SUPFAM" id="SSF56399">
    <property type="entry name" value="ADP-ribosylation"/>
    <property type="match status" value="1"/>
</dbReference>
<evidence type="ECO:0008006" key="3">
    <source>
        <dbReference type="Google" id="ProtNLM"/>
    </source>
</evidence>
<sequence>MAMFERMMISSSMANILSYTWLKRFDASEIHRLVQTLQEMIMIGWFNRKTIENVGNFPRATRLFLQITSQFINVFEQLGNFFFTCSRFPYKDSVTNEWFTLPDDEIDRKQPVKVINVDKDSKKSKCYLSQDGVDDFIDSLIDEDHEVFVHGTGHLYAQDIIEGGIDVKRGACRQDFSNGDGFYLGNDFKEACRWPASRGHLNTAVLVFRVEKTELRGPDKGLDLTSDKKRWLQLVKEFRSGRPAKKFVKSLKEYDFIEGPMASMSSKNPNVDYPRQKEGTYQLCVKTDCCAEMFDRSLHSVIFFKR</sequence>
<protein>
    <recommendedName>
        <fullName evidence="3">PARP catalytic domain-containing protein</fullName>
    </recommendedName>
</protein>
<dbReference type="EMBL" id="CALNXI010002588">
    <property type="protein sequence ID" value="CAH3189190.1"/>
    <property type="molecule type" value="Genomic_DNA"/>
</dbReference>